<evidence type="ECO:0000313" key="2">
    <source>
        <dbReference type="Proteomes" id="UP000605201"/>
    </source>
</evidence>
<dbReference type="EMBL" id="JACNIG010000186">
    <property type="protein sequence ID" value="MBC8431859.1"/>
    <property type="molecule type" value="Genomic_DNA"/>
</dbReference>
<name>A0A8J6NXQ7_9BACT</name>
<protein>
    <submittedName>
        <fullName evidence="1">Uncharacterized protein</fullName>
    </submittedName>
</protein>
<proteinExistence type="predicted"/>
<reference evidence="1 2" key="1">
    <citation type="submission" date="2020-08" db="EMBL/GenBank/DDBJ databases">
        <title>Bridging the membrane lipid divide: bacteria of the FCB group superphylum have the potential to synthesize archaeal ether lipids.</title>
        <authorList>
            <person name="Villanueva L."/>
            <person name="Von Meijenfeldt F.A.B."/>
            <person name="Westbye A.B."/>
            <person name="Yadav S."/>
            <person name="Hopmans E.C."/>
            <person name="Dutilh B.E."/>
            <person name="Sinninghe Damste J.S."/>
        </authorList>
    </citation>
    <scope>NUCLEOTIDE SEQUENCE [LARGE SCALE GENOMIC DNA]</scope>
    <source>
        <strain evidence="1">NIOZ-UU17</strain>
    </source>
</reference>
<organism evidence="1 2">
    <name type="scientific">Candidatus Desulfatibia vada</name>
    <dbReference type="NCBI Taxonomy" id="2841696"/>
    <lineage>
        <taxon>Bacteria</taxon>
        <taxon>Pseudomonadati</taxon>
        <taxon>Thermodesulfobacteriota</taxon>
        <taxon>Desulfobacteria</taxon>
        <taxon>Desulfobacterales</taxon>
        <taxon>Desulfobacterales incertae sedis</taxon>
        <taxon>Candidatus Desulfatibia</taxon>
    </lineage>
</organism>
<evidence type="ECO:0000313" key="1">
    <source>
        <dbReference type="EMBL" id="MBC8431859.1"/>
    </source>
</evidence>
<accession>A0A8J6NXQ7</accession>
<dbReference type="Proteomes" id="UP000605201">
    <property type="component" value="Unassembled WGS sequence"/>
</dbReference>
<sequence length="88" mass="10209">MGAYSNKRWPAHEAWKQVLRKRQKLILCPQYREAMHDECIMAVVFGFTAPLMEKILLYSLPVEYESVIDLFTSKVDITFSKGNIVISN</sequence>
<gene>
    <name evidence="1" type="ORF">H8D96_08050</name>
</gene>
<comment type="caution">
    <text evidence="1">The sequence shown here is derived from an EMBL/GenBank/DDBJ whole genome shotgun (WGS) entry which is preliminary data.</text>
</comment>
<dbReference type="AlphaFoldDB" id="A0A8J6NXQ7"/>